<dbReference type="Proteomes" id="UP000294746">
    <property type="component" value="Unassembled WGS sequence"/>
</dbReference>
<dbReference type="PROSITE" id="PS01328">
    <property type="entry name" value="4HBCOA_THIOESTERASE"/>
    <property type="match status" value="1"/>
</dbReference>
<name>A0A4R2S0V7_9BACL</name>
<organism evidence="3 4">
    <name type="scientific">Baia soyae</name>
    <dbReference type="NCBI Taxonomy" id="1544746"/>
    <lineage>
        <taxon>Bacteria</taxon>
        <taxon>Bacillati</taxon>
        <taxon>Bacillota</taxon>
        <taxon>Bacilli</taxon>
        <taxon>Bacillales</taxon>
        <taxon>Thermoactinomycetaceae</taxon>
        <taxon>Baia</taxon>
    </lineage>
</organism>
<dbReference type="Pfam" id="PF13279">
    <property type="entry name" value="4HBT_2"/>
    <property type="match status" value="1"/>
</dbReference>
<proteinExistence type="inferred from homology"/>
<dbReference type="InterPro" id="IPR006684">
    <property type="entry name" value="YbgC/YbaW"/>
</dbReference>
<dbReference type="CDD" id="cd00586">
    <property type="entry name" value="4HBT"/>
    <property type="match status" value="1"/>
</dbReference>
<evidence type="ECO:0000313" key="3">
    <source>
        <dbReference type="EMBL" id="TCP69059.1"/>
    </source>
</evidence>
<dbReference type="RefSeq" id="WP_131848616.1">
    <property type="nucleotide sequence ID" value="NZ_SLXV01000014.1"/>
</dbReference>
<evidence type="ECO:0000256" key="1">
    <source>
        <dbReference type="ARBA" id="ARBA00005953"/>
    </source>
</evidence>
<keyword evidence="2 3" id="KW-0378">Hydrolase</keyword>
<evidence type="ECO:0000313" key="4">
    <source>
        <dbReference type="Proteomes" id="UP000294746"/>
    </source>
</evidence>
<accession>A0A4R2S0V7</accession>
<dbReference type="PANTHER" id="PTHR31793">
    <property type="entry name" value="4-HYDROXYBENZOYL-COA THIOESTERASE FAMILY MEMBER"/>
    <property type="match status" value="1"/>
</dbReference>
<dbReference type="AlphaFoldDB" id="A0A4R2S0V7"/>
<keyword evidence="4" id="KW-1185">Reference proteome</keyword>
<dbReference type="InterPro" id="IPR050563">
    <property type="entry name" value="4-hydroxybenzoyl-CoA_TE"/>
</dbReference>
<dbReference type="EMBL" id="SLXV01000014">
    <property type="protein sequence ID" value="TCP69059.1"/>
    <property type="molecule type" value="Genomic_DNA"/>
</dbReference>
<gene>
    <name evidence="3" type="ORF">EDD57_11442</name>
</gene>
<dbReference type="PANTHER" id="PTHR31793:SF27">
    <property type="entry name" value="NOVEL THIOESTERASE SUPERFAMILY DOMAIN AND SAPOSIN A-TYPE DOMAIN CONTAINING PROTEIN (0610012H03RIK)"/>
    <property type="match status" value="1"/>
</dbReference>
<protein>
    <submittedName>
        <fullName evidence="3">Acyl-CoA thioester hydrolase</fullName>
    </submittedName>
</protein>
<dbReference type="InterPro" id="IPR029069">
    <property type="entry name" value="HotDog_dom_sf"/>
</dbReference>
<comment type="similarity">
    <text evidence="1">Belongs to the 4-hydroxybenzoyl-CoA thioesterase family.</text>
</comment>
<comment type="caution">
    <text evidence="3">The sequence shown here is derived from an EMBL/GenBank/DDBJ whole genome shotgun (WGS) entry which is preliminary data.</text>
</comment>
<dbReference type="PIRSF" id="PIRSF003230">
    <property type="entry name" value="YbgC"/>
    <property type="match status" value="1"/>
</dbReference>
<dbReference type="NCBIfam" id="TIGR00051">
    <property type="entry name" value="YbgC/FadM family acyl-CoA thioesterase"/>
    <property type="match status" value="1"/>
</dbReference>
<sequence>MNASNYVSQSSIRVRYQETDQMGIVYHSNYLVWFEIGRTAYTHDLGYSYRELEKLGVMLPLIEVKANYRAPARYDDEVIVYTTCTEASGSRLIFEYEVKRKRDDVLLTTGHSIHVWVNKEMKRVNMKEKFPDLFATLVASTTPKGRDRR</sequence>
<dbReference type="Gene3D" id="3.10.129.10">
    <property type="entry name" value="Hotdog Thioesterase"/>
    <property type="match status" value="1"/>
</dbReference>
<reference evidence="3 4" key="1">
    <citation type="submission" date="2019-03" db="EMBL/GenBank/DDBJ databases">
        <title>Genomic Encyclopedia of Type Strains, Phase IV (KMG-IV): sequencing the most valuable type-strain genomes for metagenomic binning, comparative biology and taxonomic classification.</title>
        <authorList>
            <person name="Goeker M."/>
        </authorList>
    </citation>
    <scope>NUCLEOTIDE SEQUENCE [LARGE SCALE GENOMIC DNA]</scope>
    <source>
        <strain evidence="3 4">DSM 46831</strain>
    </source>
</reference>
<dbReference type="GO" id="GO:0047617">
    <property type="term" value="F:fatty acyl-CoA hydrolase activity"/>
    <property type="evidence" value="ECO:0007669"/>
    <property type="project" value="TreeGrafter"/>
</dbReference>
<dbReference type="InterPro" id="IPR008272">
    <property type="entry name" value="HB-CoA_thioesterase_AS"/>
</dbReference>
<evidence type="ECO:0000256" key="2">
    <source>
        <dbReference type="ARBA" id="ARBA00022801"/>
    </source>
</evidence>
<dbReference type="OrthoDB" id="9800856at2"/>
<dbReference type="SUPFAM" id="SSF54637">
    <property type="entry name" value="Thioesterase/thiol ester dehydrase-isomerase"/>
    <property type="match status" value="1"/>
</dbReference>